<accession>A0A0A0MA62</accession>
<evidence type="ECO:0000256" key="3">
    <source>
        <dbReference type="ARBA" id="ARBA00022692"/>
    </source>
</evidence>
<dbReference type="InterPro" id="IPR038377">
    <property type="entry name" value="Na/Glc_symporter_sf"/>
</dbReference>
<evidence type="ECO:0000256" key="4">
    <source>
        <dbReference type="ARBA" id="ARBA00022989"/>
    </source>
</evidence>
<feature type="transmembrane region" description="Helical" evidence="6">
    <location>
        <begin position="398"/>
        <end position="418"/>
    </location>
</feature>
<dbReference type="InterPro" id="IPR001734">
    <property type="entry name" value="Na/solute_symporter"/>
</dbReference>
<evidence type="ECO:0000256" key="1">
    <source>
        <dbReference type="ARBA" id="ARBA00004141"/>
    </source>
</evidence>
<dbReference type="GO" id="GO:0022857">
    <property type="term" value="F:transmembrane transporter activity"/>
    <property type="evidence" value="ECO:0007669"/>
    <property type="project" value="InterPro"/>
</dbReference>
<sequence length="421" mass="44179">MLGTGVVVAAAVAWLAVLFGTAIYAERHPGVLARHWRHVYSLSLAVHCTSWTFYGTVTQAARYGWPLPPTFLGAIVFYVLAFAFMAKLVRLARQGNATSIADLIATRLGKDPWLAAVVTLVAVLGLVPYIALQLKAVTMSFGTITGGPIAGGVPALQDGALYVALAMAAFAVAFGTRRASAAEHNRGLVLAMAFESVFKLVAMLALGVFVWLGLQAVPAQAPVAPEPVGGFVPLVLLGALAMFILPHQFHVGVVECRDEADIRTARWQFPLYLVLIALPTLPLAHAGVALLGDTVPSDMYALALPAAMGHDGLALFAFLGGLSAATGMVVVSTLALSLMIGNHWFAPGLLRGAWALRPGEDDHRGALLTLRRTGIVAIMLLAWAYSRLAGGSEALADMGALSFSALATLAPALAFAVWRPS</sequence>
<keyword evidence="5 6" id="KW-0472">Membrane</keyword>
<dbReference type="Gene3D" id="1.20.1730.10">
    <property type="entry name" value="Sodium/glucose cotransporter"/>
    <property type="match status" value="1"/>
</dbReference>
<evidence type="ECO:0000313" key="8">
    <source>
        <dbReference type="Proteomes" id="UP000030003"/>
    </source>
</evidence>
<name>A0A0A0MA62_9GAMM</name>
<feature type="transmembrane region" description="Helical" evidence="6">
    <location>
        <begin position="159"/>
        <end position="176"/>
    </location>
</feature>
<keyword evidence="8" id="KW-1185">Reference proteome</keyword>
<gene>
    <name evidence="7" type="ORF">N791_10975</name>
</gene>
<dbReference type="PROSITE" id="PS50283">
    <property type="entry name" value="NA_SOLUT_SYMP_3"/>
    <property type="match status" value="1"/>
</dbReference>
<feature type="transmembrane region" description="Helical" evidence="6">
    <location>
        <begin position="188"/>
        <end position="211"/>
    </location>
</feature>
<comment type="subcellular location">
    <subcellularLocation>
        <location evidence="1">Membrane</location>
        <topology evidence="1">Multi-pass membrane protein</topology>
    </subcellularLocation>
</comment>
<organism evidence="7 8">
    <name type="scientific">Lysobacter defluvii IMMIB APB-9 = DSM 18482</name>
    <dbReference type="NCBI Taxonomy" id="1385515"/>
    <lineage>
        <taxon>Bacteria</taxon>
        <taxon>Pseudomonadati</taxon>
        <taxon>Pseudomonadota</taxon>
        <taxon>Gammaproteobacteria</taxon>
        <taxon>Lysobacterales</taxon>
        <taxon>Lysobacteraceae</taxon>
        <taxon>Novilysobacter</taxon>
    </lineage>
</organism>
<protein>
    <recommendedName>
        <fullName evidence="9">Hybrid sensor histidine kinase/response regulator</fullName>
    </recommendedName>
</protein>
<keyword evidence="3 6" id="KW-0812">Transmembrane</keyword>
<dbReference type="GO" id="GO:0016020">
    <property type="term" value="C:membrane"/>
    <property type="evidence" value="ECO:0007669"/>
    <property type="project" value="UniProtKB-SubCell"/>
</dbReference>
<evidence type="ECO:0008006" key="9">
    <source>
        <dbReference type="Google" id="ProtNLM"/>
    </source>
</evidence>
<reference evidence="7 8" key="1">
    <citation type="submission" date="2013-08" db="EMBL/GenBank/DDBJ databases">
        <title>Genomic analysis of Lysobacter defluvii.</title>
        <authorList>
            <person name="Wang Q."/>
            <person name="Wang G."/>
        </authorList>
    </citation>
    <scope>NUCLEOTIDE SEQUENCE [LARGE SCALE GENOMIC DNA]</scope>
    <source>
        <strain evidence="7 8">IMMIB APB-9</strain>
    </source>
</reference>
<proteinExistence type="inferred from homology"/>
<feature type="transmembrane region" description="Helical" evidence="6">
    <location>
        <begin position="366"/>
        <end position="386"/>
    </location>
</feature>
<keyword evidence="4 6" id="KW-1133">Transmembrane helix</keyword>
<feature type="non-terminal residue" evidence="7">
    <location>
        <position position="421"/>
    </location>
</feature>
<evidence type="ECO:0000256" key="5">
    <source>
        <dbReference type="ARBA" id="ARBA00023136"/>
    </source>
</evidence>
<dbReference type="Proteomes" id="UP000030003">
    <property type="component" value="Unassembled WGS sequence"/>
</dbReference>
<comment type="caution">
    <text evidence="7">The sequence shown here is derived from an EMBL/GenBank/DDBJ whole genome shotgun (WGS) entry which is preliminary data.</text>
</comment>
<feature type="transmembrane region" description="Helical" evidence="6">
    <location>
        <begin position="269"/>
        <end position="292"/>
    </location>
</feature>
<dbReference type="AlphaFoldDB" id="A0A0A0MA62"/>
<evidence type="ECO:0000256" key="2">
    <source>
        <dbReference type="ARBA" id="ARBA00006434"/>
    </source>
</evidence>
<feature type="transmembrane region" description="Helical" evidence="6">
    <location>
        <begin position="6"/>
        <end position="25"/>
    </location>
</feature>
<feature type="transmembrane region" description="Helical" evidence="6">
    <location>
        <begin position="37"/>
        <end position="57"/>
    </location>
</feature>
<feature type="transmembrane region" description="Helical" evidence="6">
    <location>
        <begin position="312"/>
        <end position="345"/>
    </location>
</feature>
<feature type="transmembrane region" description="Helical" evidence="6">
    <location>
        <begin position="231"/>
        <end position="249"/>
    </location>
</feature>
<evidence type="ECO:0000313" key="7">
    <source>
        <dbReference type="EMBL" id="KGO99174.1"/>
    </source>
</evidence>
<dbReference type="EMBL" id="AVBH01000028">
    <property type="protein sequence ID" value="KGO99174.1"/>
    <property type="molecule type" value="Genomic_DNA"/>
</dbReference>
<evidence type="ECO:0000256" key="6">
    <source>
        <dbReference type="SAM" id="Phobius"/>
    </source>
</evidence>
<dbReference type="eggNOG" id="COG0591">
    <property type="taxonomic scope" value="Bacteria"/>
</dbReference>
<feature type="transmembrane region" description="Helical" evidence="6">
    <location>
        <begin position="113"/>
        <end position="132"/>
    </location>
</feature>
<feature type="transmembrane region" description="Helical" evidence="6">
    <location>
        <begin position="69"/>
        <end position="92"/>
    </location>
</feature>
<comment type="similarity">
    <text evidence="2">Belongs to the sodium:solute symporter (SSF) (TC 2.A.21) family.</text>
</comment>